<keyword evidence="3" id="KW-1185">Reference proteome</keyword>
<feature type="transmembrane region" description="Helical" evidence="1">
    <location>
        <begin position="21"/>
        <end position="45"/>
    </location>
</feature>
<dbReference type="RefSeq" id="WP_267652100.1">
    <property type="nucleotide sequence ID" value="NZ_JAOVZR010000001.1"/>
</dbReference>
<proteinExistence type="predicted"/>
<keyword evidence="1" id="KW-1133">Transmembrane helix</keyword>
<dbReference type="EMBL" id="JAOVZR010000001">
    <property type="protein sequence ID" value="MCY0146429.1"/>
    <property type="molecule type" value="Genomic_DNA"/>
</dbReference>
<keyword evidence="1" id="KW-0812">Transmembrane</keyword>
<feature type="transmembrane region" description="Helical" evidence="1">
    <location>
        <begin position="51"/>
        <end position="70"/>
    </location>
</feature>
<evidence type="ECO:0000313" key="2">
    <source>
        <dbReference type="EMBL" id="MCY0146429.1"/>
    </source>
</evidence>
<reference evidence="2" key="1">
    <citation type="submission" date="2022-10" db="EMBL/GenBank/DDBJ databases">
        <title>Hoeflea sp. G2-23, isolated from marine algae.</title>
        <authorList>
            <person name="Kristyanto S."/>
            <person name="Kim J.M."/>
            <person name="Jeon C.O."/>
        </authorList>
    </citation>
    <scope>NUCLEOTIDE SEQUENCE</scope>
    <source>
        <strain evidence="2">G2-23</strain>
    </source>
</reference>
<organism evidence="2 3">
    <name type="scientific">Hoeflea algicola</name>
    <dbReference type="NCBI Taxonomy" id="2983763"/>
    <lineage>
        <taxon>Bacteria</taxon>
        <taxon>Pseudomonadati</taxon>
        <taxon>Pseudomonadota</taxon>
        <taxon>Alphaproteobacteria</taxon>
        <taxon>Hyphomicrobiales</taxon>
        <taxon>Rhizobiaceae</taxon>
        <taxon>Hoeflea</taxon>
    </lineage>
</organism>
<accession>A0ABT3Z3Z2</accession>
<protein>
    <submittedName>
        <fullName evidence="2">Uncharacterized protein</fullName>
    </submittedName>
</protein>
<feature type="transmembrane region" description="Helical" evidence="1">
    <location>
        <begin position="77"/>
        <end position="96"/>
    </location>
</feature>
<evidence type="ECO:0000313" key="3">
    <source>
        <dbReference type="Proteomes" id="UP001073227"/>
    </source>
</evidence>
<gene>
    <name evidence="2" type="ORF">OEG84_01515</name>
</gene>
<dbReference type="Proteomes" id="UP001073227">
    <property type="component" value="Unassembled WGS sequence"/>
</dbReference>
<keyword evidence="1" id="KW-0472">Membrane</keyword>
<evidence type="ECO:0000256" key="1">
    <source>
        <dbReference type="SAM" id="Phobius"/>
    </source>
</evidence>
<name>A0ABT3Z3Z2_9HYPH</name>
<sequence>MTSSREGSRYMAADIWHSFRALPGWVQIWVVFLLVPINVASVFFIDKPMGLWVALLANIAMLPNLWVMIHDRGFSKLMALPHIVPWTALVLLLVFARPEATGAYDTYLWILLATNVVSLAFDYPDAIAWLKGNRAVAGR</sequence>
<feature type="transmembrane region" description="Helical" evidence="1">
    <location>
        <begin position="108"/>
        <end position="130"/>
    </location>
</feature>
<comment type="caution">
    <text evidence="2">The sequence shown here is derived from an EMBL/GenBank/DDBJ whole genome shotgun (WGS) entry which is preliminary data.</text>
</comment>